<accession>A0A1S1MTV8</accession>
<name>A0A1S1MTV8_9GAMM</name>
<dbReference type="AlphaFoldDB" id="A0A1S1MTV8"/>
<dbReference type="InterPro" id="IPR051043">
    <property type="entry name" value="Sulfatase_Mod_Factor_Kinase"/>
</dbReference>
<dbReference type="Proteomes" id="UP000179786">
    <property type="component" value="Unassembled WGS sequence"/>
</dbReference>
<dbReference type="InterPro" id="IPR036116">
    <property type="entry name" value="FN3_sf"/>
</dbReference>
<dbReference type="EMBL" id="MKJU01000032">
    <property type="protein sequence ID" value="OHU87336.1"/>
    <property type="molecule type" value="Genomic_DNA"/>
</dbReference>
<dbReference type="STRING" id="1859457.BET10_20600"/>
<dbReference type="InterPro" id="IPR013783">
    <property type="entry name" value="Ig-like_fold"/>
</dbReference>
<gene>
    <name evidence="2" type="ORF">BET10_20600</name>
</gene>
<evidence type="ECO:0000259" key="1">
    <source>
        <dbReference type="Pfam" id="PF03781"/>
    </source>
</evidence>
<sequence length="532" mass="60290">MNHFPLALIITSSIGISSAKAMVSDDVIEPILQRISTSENSKDNDFYMSKYEVTVAQFSQFVKDTGYQVPKNCMAFTDKRWPDPDNPGSWDLPEYIANPYRPVVCTGIRGALDYANWLAEKTGKSYKLPTISQWRYAAMAGKTGRMAFADDLKQQEVCKYENTEDIANIAGFKKHHQVRYKRSVNCNDGAVYHTVVGMYRPNQFGLYDMMGNVREFTRSCHEYSDSKQQVCQQYIVAGEAWHWQPRGVNVLDWIDKDFQGSLEGIRLVLETDDPGRASEATTRFARQLKEAQLAQRQHHLQLQKIPATPTGIMVQSGENKSYKISWLEVKGEAVKYAVYRAMSDSANGHATGFTLLSDNLKSPQYIDSSAPDGAYVRYQVFSYNKQGEGLGSQIVSYGTAKIFKDDERIETEHFFDGQYYWLGKRDSATVAGFSANPDHFPTGIKPHKPAWVQLGFSVKQSKTAMLSFRAQAEQDTRFELWQGNHLVGRYDIPKSDKFATYTASAVLVAGNAPLEVRLDESSWFELDWLEFK</sequence>
<dbReference type="PANTHER" id="PTHR23150:SF19">
    <property type="entry name" value="FORMYLGLYCINE-GENERATING ENZYME"/>
    <property type="match status" value="1"/>
</dbReference>
<dbReference type="Gene3D" id="2.60.120.260">
    <property type="entry name" value="Galactose-binding domain-like"/>
    <property type="match status" value="1"/>
</dbReference>
<organism evidence="2 3">
    <name type="scientific">Pseudoalteromonas amylolytica</name>
    <dbReference type="NCBI Taxonomy" id="1859457"/>
    <lineage>
        <taxon>Bacteria</taxon>
        <taxon>Pseudomonadati</taxon>
        <taxon>Pseudomonadota</taxon>
        <taxon>Gammaproteobacteria</taxon>
        <taxon>Alteromonadales</taxon>
        <taxon>Pseudoalteromonadaceae</taxon>
        <taxon>Pseudoalteromonas</taxon>
    </lineage>
</organism>
<dbReference type="PANTHER" id="PTHR23150">
    <property type="entry name" value="SULFATASE MODIFYING FACTOR 1, 2"/>
    <property type="match status" value="1"/>
</dbReference>
<reference evidence="2 3" key="1">
    <citation type="submission" date="2016-09" db="EMBL/GenBank/DDBJ databases">
        <title>Pseudoalteromonas amylolytica sp. nov., isolated from the surface seawater.</title>
        <authorList>
            <person name="Wu Y.-H."/>
            <person name="Cheng H."/>
            <person name="Jin X.-B."/>
            <person name="Wang C.-S."/>
            <person name="Xu X.-W."/>
        </authorList>
    </citation>
    <scope>NUCLEOTIDE SEQUENCE [LARGE SCALE GENOMIC DNA]</scope>
    <source>
        <strain evidence="2 3">JW1</strain>
    </source>
</reference>
<dbReference type="InterPro" id="IPR005532">
    <property type="entry name" value="SUMF_dom"/>
</dbReference>
<proteinExistence type="predicted"/>
<dbReference type="RefSeq" id="WP_070987286.1">
    <property type="nucleotide sequence ID" value="NZ_MKJU01000032.1"/>
</dbReference>
<dbReference type="GO" id="GO:0120147">
    <property type="term" value="F:formylglycine-generating oxidase activity"/>
    <property type="evidence" value="ECO:0007669"/>
    <property type="project" value="TreeGrafter"/>
</dbReference>
<dbReference type="InterPro" id="IPR042095">
    <property type="entry name" value="SUMF_sf"/>
</dbReference>
<dbReference type="OrthoDB" id="9768004at2"/>
<evidence type="ECO:0000313" key="2">
    <source>
        <dbReference type="EMBL" id="OHU87336.1"/>
    </source>
</evidence>
<evidence type="ECO:0000313" key="3">
    <source>
        <dbReference type="Proteomes" id="UP000179786"/>
    </source>
</evidence>
<comment type="caution">
    <text evidence="2">The sequence shown here is derived from an EMBL/GenBank/DDBJ whole genome shotgun (WGS) entry which is preliminary data.</text>
</comment>
<dbReference type="InterPro" id="IPR016187">
    <property type="entry name" value="CTDL_fold"/>
</dbReference>
<dbReference type="SUPFAM" id="SSF49265">
    <property type="entry name" value="Fibronectin type III"/>
    <property type="match status" value="1"/>
</dbReference>
<dbReference type="Pfam" id="PF03781">
    <property type="entry name" value="FGE-sulfatase"/>
    <property type="match status" value="1"/>
</dbReference>
<dbReference type="Gene3D" id="3.90.1580.10">
    <property type="entry name" value="paralog of FGE (formylglycine-generating enzyme)"/>
    <property type="match status" value="1"/>
</dbReference>
<protein>
    <recommendedName>
        <fullName evidence="1">Sulfatase-modifying factor enzyme-like domain-containing protein</fullName>
    </recommendedName>
</protein>
<dbReference type="Gene3D" id="2.60.40.10">
    <property type="entry name" value="Immunoglobulins"/>
    <property type="match status" value="1"/>
</dbReference>
<keyword evidence="3" id="KW-1185">Reference proteome</keyword>
<feature type="domain" description="Sulfatase-modifying factor enzyme-like" evidence="1">
    <location>
        <begin position="43"/>
        <end position="244"/>
    </location>
</feature>
<dbReference type="SUPFAM" id="SSF56436">
    <property type="entry name" value="C-type lectin-like"/>
    <property type="match status" value="1"/>
</dbReference>